<dbReference type="InterPro" id="IPR008625">
    <property type="entry name" value="GAGE_fam"/>
</dbReference>
<dbReference type="Ensembl" id="ENSANAT00000031310.1">
    <property type="protein sequence ID" value="ENSANAP00000013483.1"/>
    <property type="gene ID" value="ENSANAG00000024656.1"/>
</dbReference>
<feature type="domain" description="GAGE" evidence="3">
    <location>
        <begin position="1"/>
        <end position="108"/>
    </location>
</feature>
<evidence type="ECO:0000313" key="5">
    <source>
        <dbReference type="Proteomes" id="UP000233020"/>
    </source>
</evidence>
<feature type="compositionally biased region" description="Acidic residues" evidence="2">
    <location>
        <begin position="22"/>
        <end position="31"/>
    </location>
</feature>
<dbReference type="InterPro" id="IPR031320">
    <property type="entry name" value="GAGE"/>
</dbReference>
<keyword evidence="5" id="KW-1185">Reference proteome</keyword>
<reference evidence="4" key="1">
    <citation type="submission" date="2025-08" db="UniProtKB">
        <authorList>
            <consortium name="Ensembl"/>
        </authorList>
    </citation>
    <scope>IDENTIFICATION</scope>
</reference>
<evidence type="ECO:0000313" key="4">
    <source>
        <dbReference type="Ensembl" id="ENSANAP00000013483.1"/>
    </source>
</evidence>
<evidence type="ECO:0000256" key="2">
    <source>
        <dbReference type="SAM" id="MobiDB-lite"/>
    </source>
</evidence>
<dbReference type="SMART" id="SM01379">
    <property type="entry name" value="GAGE"/>
    <property type="match status" value="1"/>
</dbReference>
<dbReference type="AlphaFoldDB" id="A0A2K5CXR5"/>
<evidence type="ECO:0000259" key="3">
    <source>
        <dbReference type="SMART" id="SM01379"/>
    </source>
</evidence>
<proteinExistence type="inferred from homology"/>
<gene>
    <name evidence="4" type="primary">PAGE1</name>
</gene>
<dbReference type="STRING" id="37293.ENSANAP00000013483"/>
<dbReference type="OMA" id="MPGCEPG"/>
<dbReference type="PANTHER" id="PTHR14047">
    <property type="entry name" value="P ANTIGEN FAMILY MEMBER 5-RELATED"/>
    <property type="match status" value="1"/>
</dbReference>
<comment type="similarity">
    <text evidence="1">Belongs to the GAGE family.</text>
</comment>
<accession>A0A2K5CXR5</accession>
<organism evidence="4 5">
    <name type="scientific">Aotus nancymaae</name>
    <name type="common">Ma's night monkey</name>
    <dbReference type="NCBI Taxonomy" id="37293"/>
    <lineage>
        <taxon>Eukaryota</taxon>
        <taxon>Metazoa</taxon>
        <taxon>Chordata</taxon>
        <taxon>Craniata</taxon>
        <taxon>Vertebrata</taxon>
        <taxon>Euteleostomi</taxon>
        <taxon>Mammalia</taxon>
        <taxon>Eutheria</taxon>
        <taxon>Euarchontoglires</taxon>
        <taxon>Primates</taxon>
        <taxon>Haplorrhini</taxon>
        <taxon>Platyrrhini</taxon>
        <taxon>Aotidae</taxon>
        <taxon>Aotus</taxon>
    </lineage>
</organism>
<sequence length="144" mass="15554">MGFRRSVYPREPICYIESSEQSSDEELEEMEPPTQNQDSSPAPAIMDEGASAAQGPEPETDSQELVEPMTACEPGDSPAVKKVCLPNLEQVKLPQEGLEPEADSQEQVQPMPGCEPGDGPAANKIRLQNPQVKLPAEGEGQSQH</sequence>
<evidence type="ECO:0000256" key="1">
    <source>
        <dbReference type="ARBA" id="ARBA00007043"/>
    </source>
</evidence>
<feature type="region of interest" description="Disordered" evidence="2">
    <location>
        <begin position="1"/>
        <end position="79"/>
    </location>
</feature>
<reference evidence="4" key="2">
    <citation type="submission" date="2025-09" db="UniProtKB">
        <authorList>
            <consortium name="Ensembl"/>
        </authorList>
    </citation>
    <scope>IDENTIFICATION</scope>
</reference>
<dbReference type="GeneTree" id="ENSGT00940000153097"/>
<dbReference type="Pfam" id="PF05831">
    <property type="entry name" value="GAGE"/>
    <property type="match status" value="1"/>
</dbReference>
<name>A0A2K5CXR5_AOTNA</name>
<feature type="region of interest" description="Disordered" evidence="2">
    <location>
        <begin position="92"/>
        <end position="144"/>
    </location>
</feature>
<protein>
    <submittedName>
        <fullName evidence="4">PAGE family member 1</fullName>
    </submittedName>
</protein>
<dbReference type="PANTHER" id="PTHR14047:SF3">
    <property type="entry name" value="P ANTIGEN FAMILY MEMBER 1"/>
    <property type="match status" value="1"/>
</dbReference>
<dbReference type="Proteomes" id="UP000233020">
    <property type="component" value="Unplaced"/>
</dbReference>